<dbReference type="Proteomes" id="UP000887116">
    <property type="component" value="Unassembled WGS sequence"/>
</dbReference>
<evidence type="ECO:0000313" key="1">
    <source>
        <dbReference type="EMBL" id="GFQ77847.1"/>
    </source>
</evidence>
<name>A0A8X6FF15_TRICU</name>
<evidence type="ECO:0000313" key="2">
    <source>
        <dbReference type="Proteomes" id="UP000887116"/>
    </source>
</evidence>
<reference evidence="1" key="1">
    <citation type="submission" date="2020-07" db="EMBL/GenBank/DDBJ databases">
        <title>Multicomponent nature underlies the extraordinary mechanical properties of spider dragline silk.</title>
        <authorList>
            <person name="Kono N."/>
            <person name="Nakamura H."/>
            <person name="Mori M."/>
            <person name="Yoshida Y."/>
            <person name="Ohtoshi R."/>
            <person name="Malay A.D."/>
            <person name="Moran D.A.P."/>
            <person name="Tomita M."/>
            <person name="Numata K."/>
            <person name="Arakawa K."/>
        </authorList>
    </citation>
    <scope>NUCLEOTIDE SEQUENCE</scope>
</reference>
<proteinExistence type="predicted"/>
<dbReference type="AlphaFoldDB" id="A0A8X6FF15"/>
<protein>
    <submittedName>
        <fullName evidence="1">Zinc finger MYM-type protein 1</fullName>
    </submittedName>
</protein>
<keyword evidence="2" id="KW-1185">Reference proteome</keyword>
<dbReference type="EMBL" id="BMAO01002044">
    <property type="protein sequence ID" value="GFQ77847.1"/>
    <property type="molecule type" value="Genomic_DNA"/>
</dbReference>
<dbReference type="OrthoDB" id="6759200at2759"/>
<accession>A0A8X6FF15</accession>
<comment type="caution">
    <text evidence="1">The sequence shown here is derived from an EMBL/GenBank/DDBJ whole genome shotgun (WGS) entry which is preliminary data.</text>
</comment>
<sequence length="134" mass="14987">MAVDPIPQKIVEEEDKVQMQDDIQADSNAHSTLALNLFGVCAAERCVGAVSFFGLLQAIYNFFSVSTHHWVIMLQYVEKSKHSELVAKRVSDTRWCARADATVTLSKGFSSFQKALQVIAEDMTKKLQVIHEAK</sequence>
<organism evidence="1 2">
    <name type="scientific">Trichonephila clavata</name>
    <name type="common">Joro spider</name>
    <name type="synonym">Nephila clavata</name>
    <dbReference type="NCBI Taxonomy" id="2740835"/>
    <lineage>
        <taxon>Eukaryota</taxon>
        <taxon>Metazoa</taxon>
        <taxon>Ecdysozoa</taxon>
        <taxon>Arthropoda</taxon>
        <taxon>Chelicerata</taxon>
        <taxon>Arachnida</taxon>
        <taxon>Araneae</taxon>
        <taxon>Araneomorphae</taxon>
        <taxon>Entelegynae</taxon>
        <taxon>Araneoidea</taxon>
        <taxon>Nephilidae</taxon>
        <taxon>Trichonephila</taxon>
    </lineage>
</organism>
<gene>
    <name evidence="1" type="primary">ZMYM1</name>
    <name evidence="1" type="ORF">TNCT_617001</name>
</gene>